<dbReference type="GO" id="GO:0071555">
    <property type="term" value="P:cell wall organization"/>
    <property type="evidence" value="ECO:0007669"/>
    <property type="project" value="UniProtKB-KW"/>
</dbReference>
<evidence type="ECO:0000256" key="2">
    <source>
        <dbReference type="ARBA" id="ARBA00004236"/>
    </source>
</evidence>
<dbReference type="GO" id="GO:0008360">
    <property type="term" value="P:regulation of cell shape"/>
    <property type="evidence" value="ECO:0007669"/>
    <property type="project" value="UniProtKB-KW"/>
</dbReference>
<keyword evidence="9" id="KW-0961">Cell wall biogenesis/degradation</keyword>
<gene>
    <name evidence="13" type="ORF">A2W59_01625</name>
</gene>
<organism evidence="13 14">
    <name type="scientific">Candidatus Terrybacteria bacterium RIFCSPHIGHO2_02_41_19</name>
    <dbReference type="NCBI Taxonomy" id="1802364"/>
    <lineage>
        <taxon>Bacteria</taxon>
        <taxon>Candidatus Terryibacteriota</taxon>
    </lineage>
</organism>
<keyword evidence="6" id="KW-0573">Peptidoglycan synthesis</keyword>
<keyword evidence="8 10" id="KW-0472">Membrane</keyword>
<keyword evidence="7 10" id="KW-1133">Transmembrane helix</keyword>
<evidence type="ECO:0000256" key="4">
    <source>
        <dbReference type="ARBA" id="ARBA00022692"/>
    </source>
</evidence>
<dbReference type="GO" id="GO:0005886">
    <property type="term" value="C:plasma membrane"/>
    <property type="evidence" value="ECO:0007669"/>
    <property type="project" value="UniProtKB-SubCell"/>
</dbReference>
<dbReference type="GO" id="GO:0071972">
    <property type="term" value="F:peptidoglycan L,D-transpeptidase activity"/>
    <property type="evidence" value="ECO:0007669"/>
    <property type="project" value="TreeGrafter"/>
</dbReference>
<evidence type="ECO:0000256" key="6">
    <source>
        <dbReference type="ARBA" id="ARBA00022984"/>
    </source>
</evidence>
<dbReference type="PANTHER" id="PTHR30627:SF2">
    <property type="entry name" value="PEPTIDOGLYCAN D,D-TRANSPEPTIDASE MRDA"/>
    <property type="match status" value="1"/>
</dbReference>
<name>A0A1G2PU97_9BACT</name>
<accession>A0A1G2PU97</accession>
<keyword evidence="4 10" id="KW-0812">Transmembrane</keyword>
<evidence type="ECO:0000256" key="8">
    <source>
        <dbReference type="ARBA" id="ARBA00023136"/>
    </source>
</evidence>
<dbReference type="Proteomes" id="UP000178646">
    <property type="component" value="Unassembled WGS sequence"/>
</dbReference>
<evidence type="ECO:0008006" key="15">
    <source>
        <dbReference type="Google" id="ProtNLM"/>
    </source>
</evidence>
<dbReference type="Pfam" id="PF03717">
    <property type="entry name" value="PBP_dimer"/>
    <property type="match status" value="1"/>
</dbReference>
<evidence type="ECO:0000259" key="11">
    <source>
        <dbReference type="Pfam" id="PF00905"/>
    </source>
</evidence>
<feature type="transmembrane region" description="Helical" evidence="10">
    <location>
        <begin position="44"/>
        <end position="68"/>
    </location>
</feature>
<evidence type="ECO:0000256" key="10">
    <source>
        <dbReference type="SAM" id="Phobius"/>
    </source>
</evidence>
<evidence type="ECO:0000256" key="5">
    <source>
        <dbReference type="ARBA" id="ARBA00022960"/>
    </source>
</evidence>
<dbReference type="PANTHER" id="PTHR30627">
    <property type="entry name" value="PEPTIDOGLYCAN D,D-TRANSPEPTIDASE"/>
    <property type="match status" value="1"/>
</dbReference>
<feature type="domain" description="Penicillin-binding protein transpeptidase" evidence="11">
    <location>
        <begin position="218"/>
        <end position="538"/>
    </location>
</feature>
<dbReference type="Gene3D" id="3.40.710.10">
    <property type="entry name" value="DD-peptidase/beta-lactamase superfamily"/>
    <property type="match status" value="1"/>
</dbReference>
<proteinExistence type="predicted"/>
<evidence type="ECO:0000256" key="1">
    <source>
        <dbReference type="ARBA" id="ARBA00004167"/>
    </source>
</evidence>
<evidence type="ECO:0000313" key="14">
    <source>
        <dbReference type="Proteomes" id="UP000178646"/>
    </source>
</evidence>
<dbReference type="InterPro" id="IPR005311">
    <property type="entry name" value="PBP_dimer"/>
</dbReference>
<evidence type="ECO:0000259" key="12">
    <source>
        <dbReference type="Pfam" id="PF03717"/>
    </source>
</evidence>
<evidence type="ECO:0000256" key="7">
    <source>
        <dbReference type="ARBA" id="ARBA00022989"/>
    </source>
</evidence>
<comment type="subcellular location">
    <subcellularLocation>
        <location evidence="2">Cell membrane</location>
    </subcellularLocation>
    <subcellularLocation>
        <location evidence="1">Membrane</location>
        <topology evidence="1">Single-pass membrane protein</topology>
    </subcellularLocation>
</comment>
<dbReference type="InterPro" id="IPR036138">
    <property type="entry name" value="PBP_dimer_sf"/>
</dbReference>
<dbReference type="Gene3D" id="3.90.1310.10">
    <property type="entry name" value="Penicillin-binding protein 2a (Domain 2)"/>
    <property type="match status" value="1"/>
</dbReference>
<dbReference type="InterPro" id="IPR001460">
    <property type="entry name" value="PCN-bd_Tpept"/>
</dbReference>
<dbReference type="GO" id="GO:0008658">
    <property type="term" value="F:penicillin binding"/>
    <property type="evidence" value="ECO:0007669"/>
    <property type="project" value="InterPro"/>
</dbReference>
<dbReference type="InterPro" id="IPR012338">
    <property type="entry name" value="Beta-lactam/transpept-like"/>
</dbReference>
<dbReference type="Pfam" id="PF00905">
    <property type="entry name" value="Transpeptidase"/>
    <property type="match status" value="1"/>
</dbReference>
<feature type="domain" description="Penicillin-binding protein dimerisation" evidence="12">
    <location>
        <begin position="108"/>
        <end position="178"/>
    </location>
</feature>
<keyword evidence="5" id="KW-0133">Cell shape</keyword>
<dbReference type="AlphaFoldDB" id="A0A1G2PU97"/>
<evidence type="ECO:0000256" key="9">
    <source>
        <dbReference type="ARBA" id="ARBA00023316"/>
    </source>
</evidence>
<evidence type="ECO:0000256" key="3">
    <source>
        <dbReference type="ARBA" id="ARBA00022475"/>
    </source>
</evidence>
<dbReference type="InterPro" id="IPR050515">
    <property type="entry name" value="Beta-lactam/transpept"/>
</dbReference>
<evidence type="ECO:0000313" key="13">
    <source>
        <dbReference type="EMBL" id="OHA51162.1"/>
    </source>
</evidence>
<dbReference type="SUPFAM" id="SSF56519">
    <property type="entry name" value="Penicillin binding protein dimerisation domain"/>
    <property type="match status" value="1"/>
</dbReference>
<dbReference type="SUPFAM" id="SSF56601">
    <property type="entry name" value="beta-lactamase/transpeptidase-like"/>
    <property type="match status" value="1"/>
</dbReference>
<reference evidence="13 14" key="1">
    <citation type="journal article" date="2016" name="Nat. Commun.">
        <title>Thousands of microbial genomes shed light on interconnected biogeochemical processes in an aquifer system.</title>
        <authorList>
            <person name="Anantharaman K."/>
            <person name="Brown C.T."/>
            <person name="Hug L.A."/>
            <person name="Sharon I."/>
            <person name="Castelle C.J."/>
            <person name="Probst A.J."/>
            <person name="Thomas B.C."/>
            <person name="Singh A."/>
            <person name="Wilkins M.J."/>
            <person name="Karaoz U."/>
            <person name="Brodie E.L."/>
            <person name="Williams K.H."/>
            <person name="Hubbard S.S."/>
            <person name="Banfield J.F."/>
        </authorList>
    </citation>
    <scope>NUCLEOTIDE SEQUENCE [LARGE SCALE GENOMIC DNA]</scope>
</reference>
<dbReference type="EMBL" id="MHSU01000006">
    <property type="protein sequence ID" value="OHA51162.1"/>
    <property type="molecule type" value="Genomic_DNA"/>
</dbReference>
<comment type="caution">
    <text evidence="13">The sequence shown here is derived from an EMBL/GenBank/DDBJ whole genome shotgun (WGS) entry which is preliminary data.</text>
</comment>
<protein>
    <recommendedName>
        <fullName evidence="15">Penicillin-binding protein 2</fullName>
    </recommendedName>
</protein>
<sequence length="557" mass="61643">MFGRKKYDHKIYPDEIFLDSKNISGFDTSQFEGRLEKPIGKKTFIYMGTLIGFLGLFLVLRIFLLQIFEGEKFTARSERNSFKKENIIPLRGAIYDSSGTPLVWNGEEGRTYADIPGLGHILGYTGLPSKEDFKKNPDLLSENIVGKDGLEEKYDEVLKGIAGVKLTEKDSQSNPVSESVQILPQNGRNLTLTIDSKVQSYLYTTMESVAKERNFEGGAAVVMDVSDGNILAMASVPEYSSKVLSEGGPASLISGYINDKNKPFLNRAISGLYAPGSIVKPFVALAALNERIISPGKKILSTGSISIKNPFFPDKKSIFKDWKAHGWVDMRHALAVSSDVYFYEIGGGYQDIRGLGINKIYEYAKKFGLGEKTGIDLNGEAEGTVPNPQVKEKNNLDDPLWRVGDTYISAIGQGYFLTTPIEMAVYASSIANNGKVVVPRLIKNENFYSEVPQKNAGISEEYFKIVKEGMRMAVTEGTAQGLSYPDLKIAAKTGTAEVGGKKNFSHSWVIGFYPYENPKYAFVAVLEKGPAGNTIGAPYAMKQFFDWLKLYHPEYTR</sequence>
<dbReference type="GO" id="GO:0009252">
    <property type="term" value="P:peptidoglycan biosynthetic process"/>
    <property type="evidence" value="ECO:0007669"/>
    <property type="project" value="UniProtKB-KW"/>
</dbReference>
<keyword evidence="3" id="KW-1003">Cell membrane</keyword>